<dbReference type="EMBL" id="LC738870">
    <property type="protein sequence ID" value="BDT61911.1"/>
    <property type="molecule type" value="Genomic_DNA"/>
</dbReference>
<sequence length="416" mass="46456">MSTVNENCWKSNKNLPSSSSSLSSSSSSLGFCVENLAHLKIGLVDYFNFITSSAGLDTLRDIIITGTHNRSNKIVLWNYIKSLPLIKIGITILNDDDGTIDAIETKCIKRNDGNNSRRSSSSSSSNSDSNISSNVGINDRRTRTNINSSDNSCSFGSDLSSSSLASPSSFRIPQRVHQAMVIIFRLISENREWQPSTTKRDTVNKSFNIDLSEYIDFQNVDIVCSAIIDDAKKKEREDKETRPTTIWFALENIYRIETHDDSSPDAPETVAAAAAAAAAEVVVARTTLSLGKRSTISYYEYDRDDITAINNFFSLSSSHKVNCCNPRHRDEHPSMHLYRRSSVWLSRVGKCKPTRGELRDLEMKENLASETNISSFRGSNIILFIISAHCYACQHHVNFLPKSDLKKVLSAYYTVE</sequence>
<name>A0A9C7EZX4_9VIRU</name>
<evidence type="ECO:0000313" key="2">
    <source>
        <dbReference type="EMBL" id="BDT61911.1"/>
    </source>
</evidence>
<feature type="region of interest" description="Disordered" evidence="1">
    <location>
        <begin position="111"/>
        <end position="153"/>
    </location>
</feature>
<feature type="compositionally biased region" description="Low complexity" evidence="1">
    <location>
        <begin position="113"/>
        <end position="137"/>
    </location>
</feature>
<organism evidence="2">
    <name type="scientific">Penaeus monodon majanivirus A</name>
    <dbReference type="NCBI Taxonomy" id="2984271"/>
    <lineage>
        <taxon>Viruses</taxon>
        <taxon>Viruses incertae sedis</taxon>
        <taxon>Naldaviricetes</taxon>
        <taxon>Nimaviridae</taxon>
    </lineage>
</organism>
<reference evidence="2" key="1">
    <citation type="submission" date="2022-10" db="EMBL/GenBank/DDBJ databases">
        <title>Genome sequences of endogenous nimaviruses in decapod crustaceans.</title>
        <authorList>
            <person name="Kawato S."/>
            <person name="Nozaki R."/>
            <person name="Kondo H."/>
            <person name="Hirono I."/>
        </authorList>
    </citation>
    <scope>NUCLEOTIDE SEQUENCE</scope>
    <source>
        <strain evidence="2">Mikawa2016</strain>
    </source>
</reference>
<evidence type="ECO:0000256" key="1">
    <source>
        <dbReference type="SAM" id="MobiDB-lite"/>
    </source>
</evidence>
<accession>A0A9C7EZX4</accession>
<proteinExistence type="predicted"/>
<protein>
    <submittedName>
        <fullName evidence="2">Wsv137-like protein</fullName>
    </submittedName>
</protein>